<evidence type="ECO:0000256" key="1">
    <source>
        <dbReference type="SAM" id="Phobius"/>
    </source>
</evidence>
<keyword evidence="1" id="KW-0812">Transmembrane</keyword>
<feature type="transmembrane region" description="Helical" evidence="1">
    <location>
        <begin position="151"/>
        <end position="169"/>
    </location>
</feature>
<keyword evidence="1" id="KW-0472">Membrane</keyword>
<protein>
    <submittedName>
        <fullName evidence="2">Uncharacterized protein</fullName>
    </submittedName>
</protein>
<gene>
    <name evidence="2" type="ORF">ACAT0790_LOCUS62204</name>
</gene>
<feature type="transmembrane region" description="Helical" evidence="1">
    <location>
        <begin position="120"/>
        <end position="145"/>
    </location>
</feature>
<proteinExistence type="predicted"/>
<dbReference type="EMBL" id="HBGE01104338">
    <property type="protein sequence ID" value="CAD9185430.1"/>
    <property type="molecule type" value="Transcribed_RNA"/>
</dbReference>
<name>A0A7S1WT43_ALECA</name>
<keyword evidence="1" id="KW-1133">Transmembrane helix</keyword>
<organism evidence="2">
    <name type="scientific">Alexandrium catenella</name>
    <name type="common">Red tide dinoflagellate</name>
    <name type="synonym">Gonyaulax catenella</name>
    <dbReference type="NCBI Taxonomy" id="2925"/>
    <lineage>
        <taxon>Eukaryota</taxon>
        <taxon>Sar</taxon>
        <taxon>Alveolata</taxon>
        <taxon>Dinophyceae</taxon>
        <taxon>Gonyaulacales</taxon>
        <taxon>Pyrocystaceae</taxon>
        <taxon>Alexandrium</taxon>
    </lineage>
</organism>
<sequence>MEEEVAEDPGEQARKRKCMRTQGLLALAGLIMIVSAFACLMGTSLPWFTVRTETVKGAAIITTLSLWSRRALEGHGFSMTKVNLAVLCSVTALIFSILASVILIFACCRESKQLAFLGSWLCFGCVISCMGTGGLAAFAGLAGIYGHNHSGSTAEITGFVLALLAWWVLGKRRNSPQEDHVLRAAEVDTVPA</sequence>
<feature type="transmembrane region" description="Helical" evidence="1">
    <location>
        <begin position="84"/>
        <end position="108"/>
    </location>
</feature>
<evidence type="ECO:0000313" key="2">
    <source>
        <dbReference type="EMBL" id="CAD9185430.1"/>
    </source>
</evidence>
<reference evidence="2" key="1">
    <citation type="submission" date="2021-01" db="EMBL/GenBank/DDBJ databases">
        <authorList>
            <person name="Corre E."/>
            <person name="Pelletier E."/>
            <person name="Niang G."/>
            <person name="Scheremetjew M."/>
            <person name="Finn R."/>
            <person name="Kale V."/>
            <person name="Holt S."/>
            <person name="Cochrane G."/>
            <person name="Meng A."/>
            <person name="Brown T."/>
            <person name="Cohen L."/>
        </authorList>
    </citation>
    <scope>NUCLEOTIDE SEQUENCE</scope>
    <source>
        <strain evidence="2">OF101</strain>
    </source>
</reference>
<feature type="transmembrane region" description="Helical" evidence="1">
    <location>
        <begin position="24"/>
        <end position="48"/>
    </location>
</feature>
<accession>A0A7S1WT43</accession>
<dbReference type="AlphaFoldDB" id="A0A7S1WT43"/>